<dbReference type="AlphaFoldDB" id="A0A345ZWL7"/>
<protein>
    <recommendedName>
        <fullName evidence="5">CheA signal transduction histidine kinase</fullName>
    </recommendedName>
</protein>
<feature type="compositionally biased region" description="Low complexity" evidence="1">
    <location>
        <begin position="229"/>
        <end position="246"/>
    </location>
</feature>
<keyword evidence="4" id="KW-1185">Reference proteome</keyword>
<feature type="region of interest" description="Disordered" evidence="1">
    <location>
        <begin position="101"/>
        <end position="184"/>
    </location>
</feature>
<sequence length="445" mass="48707">MADYHPLIARAVDGLDNSTGETRRALYERARTALVNQLRGVDPPLEEAEITRERLALEEAIRQVEAEAVRRAMPEAPVKPPAEEPPSLRDQALRNFRETMAEVEGQQPEPSPAHYFDPPAEEPAEEPSLYAPHHGAPHPSPYEAKAEPEEPLPRAVKREPKPEEPLPESWPPPPAEQYGDDDIYTRPAPNWGRIAVIAAVVIGIICVVGIGYWQRGAISSMVASMRSSSPAPVAQQQQPTQPAGQPKITDRIGGDQGTSANAPAAAVAQKVVLYDEDPNDPQGKRYVGSAIWRTETVSPGPGQPPELAIRADVEIPERHLRMVWSLRRNTDKALPASHTIEIMFTLPADFSEGGIGNVPGVLMKQNEQARGVPLAGLAVKVTNGYFLIGLSAVDIDLQRNIQLLKERDWFDIPIVYTSGKRAILAVEKGTPGSRAFEEAFRAWGQ</sequence>
<dbReference type="EMBL" id="CP031417">
    <property type="protein sequence ID" value="AXK81314.1"/>
    <property type="molecule type" value="Genomic_DNA"/>
</dbReference>
<evidence type="ECO:0000313" key="4">
    <source>
        <dbReference type="Proteomes" id="UP000254889"/>
    </source>
</evidence>
<feature type="region of interest" description="Disordered" evidence="1">
    <location>
        <begin position="229"/>
        <end position="261"/>
    </location>
</feature>
<gene>
    <name evidence="3" type="ORF">DW352_12815</name>
</gene>
<keyword evidence="2" id="KW-0472">Membrane</keyword>
<dbReference type="Proteomes" id="UP000254889">
    <property type="component" value="Chromosome"/>
</dbReference>
<organism evidence="3 4">
    <name type="scientific">Pseudolabrys taiwanensis</name>
    <dbReference type="NCBI Taxonomy" id="331696"/>
    <lineage>
        <taxon>Bacteria</taxon>
        <taxon>Pseudomonadati</taxon>
        <taxon>Pseudomonadota</taxon>
        <taxon>Alphaproteobacteria</taxon>
        <taxon>Hyphomicrobiales</taxon>
        <taxon>Xanthobacteraceae</taxon>
        <taxon>Pseudolabrys</taxon>
    </lineage>
</organism>
<dbReference type="RefSeq" id="WP_115691693.1">
    <property type="nucleotide sequence ID" value="NZ_CP031417.1"/>
</dbReference>
<feature type="compositionally biased region" description="Basic and acidic residues" evidence="1">
    <location>
        <begin position="144"/>
        <end position="164"/>
    </location>
</feature>
<keyword evidence="2" id="KW-0812">Transmembrane</keyword>
<evidence type="ECO:0000256" key="1">
    <source>
        <dbReference type="SAM" id="MobiDB-lite"/>
    </source>
</evidence>
<reference evidence="3 4" key="1">
    <citation type="submission" date="2018-07" db="EMBL/GenBank/DDBJ databases">
        <authorList>
            <person name="Quirk P.G."/>
            <person name="Krulwich T.A."/>
        </authorList>
    </citation>
    <scope>NUCLEOTIDE SEQUENCE [LARGE SCALE GENOMIC DNA]</scope>
    <source>
        <strain evidence="3 4">CC-BB4</strain>
    </source>
</reference>
<dbReference type="KEGG" id="ptaw:DW352_12815"/>
<evidence type="ECO:0000256" key="2">
    <source>
        <dbReference type="SAM" id="Phobius"/>
    </source>
</evidence>
<evidence type="ECO:0008006" key="5">
    <source>
        <dbReference type="Google" id="ProtNLM"/>
    </source>
</evidence>
<keyword evidence="2" id="KW-1133">Transmembrane helix</keyword>
<name>A0A345ZWL7_9HYPH</name>
<accession>A0A345ZWL7</accession>
<proteinExistence type="predicted"/>
<feature type="transmembrane region" description="Helical" evidence="2">
    <location>
        <begin position="194"/>
        <end position="213"/>
    </location>
</feature>
<evidence type="ECO:0000313" key="3">
    <source>
        <dbReference type="EMBL" id="AXK81314.1"/>
    </source>
</evidence>
<dbReference type="OrthoDB" id="8442940at2"/>